<sequence length="61" mass="6478">MASTTDRLPDSTVDTEIAERLADDSAFGLYTGSFFGAGEHSPTPAQLLYDTVKGNRVVDVA</sequence>
<evidence type="ECO:0000313" key="2">
    <source>
        <dbReference type="Proteomes" id="UP000215433"/>
    </source>
</evidence>
<dbReference type="AlphaFoldDB" id="A0A229VYU5"/>
<name>A0A229VYU5_9BIFI</name>
<dbReference type="RefSeq" id="WP_093959935.1">
    <property type="nucleotide sequence ID" value="NZ_NEWD01000007.1"/>
</dbReference>
<keyword evidence="2" id="KW-1185">Reference proteome</keyword>
<evidence type="ECO:0000313" key="1">
    <source>
        <dbReference type="EMBL" id="OXN00794.1"/>
    </source>
</evidence>
<gene>
    <name evidence="1" type="ORF">Tam10B_0749</name>
</gene>
<reference evidence="1 2" key="1">
    <citation type="submission" date="2017-05" db="EMBL/GenBank/DDBJ databases">
        <title>Bifidobacterium vansinderenii sp. nov.</title>
        <authorList>
            <person name="Lugli G.A."/>
            <person name="Duranti S."/>
            <person name="Mangifesta M."/>
        </authorList>
    </citation>
    <scope>NUCLEOTIDE SEQUENCE [LARGE SCALE GENOMIC DNA]</scope>
    <source>
        <strain evidence="1 2">Tam10B</strain>
    </source>
</reference>
<proteinExistence type="predicted"/>
<protein>
    <submittedName>
        <fullName evidence="1">Uncharacterized protein</fullName>
    </submittedName>
</protein>
<dbReference type="EMBL" id="NEWD01000007">
    <property type="protein sequence ID" value="OXN00794.1"/>
    <property type="molecule type" value="Genomic_DNA"/>
</dbReference>
<dbReference type="Proteomes" id="UP000215433">
    <property type="component" value="Unassembled WGS sequence"/>
</dbReference>
<comment type="caution">
    <text evidence="1">The sequence shown here is derived from an EMBL/GenBank/DDBJ whole genome shotgun (WGS) entry which is preliminary data.</text>
</comment>
<organism evidence="1 2">
    <name type="scientific">Bifidobacterium vansinderenii</name>
    <dbReference type="NCBI Taxonomy" id="1984871"/>
    <lineage>
        <taxon>Bacteria</taxon>
        <taxon>Bacillati</taxon>
        <taxon>Actinomycetota</taxon>
        <taxon>Actinomycetes</taxon>
        <taxon>Bifidobacteriales</taxon>
        <taxon>Bifidobacteriaceae</taxon>
        <taxon>Bifidobacterium</taxon>
    </lineage>
</organism>
<accession>A0A229VYU5</accession>